<protein>
    <submittedName>
        <fullName evidence="4">Sugar transporter</fullName>
    </submittedName>
</protein>
<evidence type="ECO:0000256" key="2">
    <source>
        <dbReference type="SAM" id="Phobius"/>
    </source>
</evidence>
<evidence type="ECO:0000313" key="4">
    <source>
        <dbReference type="EMBL" id="HBJ07701.1"/>
    </source>
</evidence>
<dbReference type="EMBL" id="DNWC01000026">
    <property type="protein sequence ID" value="HBJ07701.1"/>
    <property type="molecule type" value="Genomic_DNA"/>
</dbReference>
<gene>
    <name evidence="4" type="ORF">DDY73_01735</name>
</gene>
<dbReference type="InterPro" id="IPR003715">
    <property type="entry name" value="Poly_export_N"/>
</dbReference>
<evidence type="ECO:0000259" key="3">
    <source>
        <dbReference type="Pfam" id="PF02563"/>
    </source>
</evidence>
<keyword evidence="1" id="KW-0732">Signal</keyword>
<dbReference type="PANTHER" id="PTHR33619:SF3">
    <property type="entry name" value="POLYSACCHARIDE EXPORT PROTEIN GFCE-RELATED"/>
    <property type="match status" value="1"/>
</dbReference>
<evidence type="ECO:0000313" key="5">
    <source>
        <dbReference type="Proteomes" id="UP000262954"/>
    </source>
</evidence>
<comment type="caution">
    <text evidence="4">The sequence shown here is derived from an EMBL/GenBank/DDBJ whole genome shotgun (WGS) entry which is preliminary data.</text>
</comment>
<dbReference type="RefSeq" id="WP_297304588.1">
    <property type="nucleotide sequence ID" value="NZ_CAUAJF010000045.1"/>
</dbReference>
<feature type="transmembrane region" description="Helical" evidence="2">
    <location>
        <begin position="243"/>
        <end position="266"/>
    </location>
</feature>
<dbReference type="PROSITE" id="PS51257">
    <property type="entry name" value="PROKAR_LIPOPROTEIN"/>
    <property type="match status" value="1"/>
</dbReference>
<dbReference type="Proteomes" id="UP000262954">
    <property type="component" value="Unassembled WGS sequence"/>
</dbReference>
<dbReference type="Gene3D" id="3.30.1950.10">
    <property type="entry name" value="wza like domain"/>
    <property type="match status" value="1"/>
</dbReference>
<evidence type="ECO:0000256" key="1">
    <source>
        <dbReference type="ARBA" id="ARBA00022729"/>
    </source>
</evidence>
<accession>A0A354LZL2</accession>
<keyword evidence="2" id="KW-0472">Membrane</keyword>
<keyword evidence="2" id="KW-0812">Transmembrane</keyword>
<proteinExistence type="predicted"/>
<keyword evidence="4" id="KW-0813">Transport</keyword>
<sequence>MKTNILYLFLISVAFFSCKTQSDIAYFQNLENKYDQGIAIDTLLNYESKIVPDDILSIYVSAEDPNAVAIFNLPAVSYLHIGQTDVTTTPKLQTYLVNKDGNINYPQLGQLHVAGLTRKQLEELIKSKIEIYVKDPLVTVGILTFKIVMLGEVNHPGTIGISGDRISILDAIGMAGDLTIYGERKNILLIREKEGKKEFHRFDLTDPAIFTSPYYYLQKNDVVYVEPNKAKKSSAKYGIDKQFNITVTSTIIGAISTIAALFIAIFK</sequence>
<name>A0A354LZL2_9BACT</name>
<dbReference type="GO" id="GO:0015159">
    <property type="term" value="F:polysaccharide transmembrane transporter activity"/>
    <property type="evidence" value="ECO:0007669"/>
    <property type="project" value="InterPro"/>
</dbReference>
<reference evidence="4 5" key="1">
    <citation type="journal article" date="2018" name="Nat. Biotechnol.">
        <title>A standardized bacterial taxonomy based on genome phylogeny substantially revises the tree of life.</title>
        <authorList>
            <person name="Parks D.H."/>
            <person name="Chuvochina M."/>
            <person name="Waite D.W."/>
            <person name="Rinke C."/>
            <person name="Skarshewski A."/>
            <person name="Chaumeil P.A."/>
            <person name="Hugenholtz P."/>
        </authorList>
    </citation>
    <scope>NUCLEOTIDE SEQUENCE [LARGE SCALE GENOMIC DNA]</scope>
    <source>
        <strain evidence="4">UBA11482</strain>
    </source>
</reference>
<dbReference type="PANTHER" id="PTHR33619">
    <property type="entry name" value="POLYSACCHARIDE EXPORT PROTEIN GFCE-RELATED"/>
    <property type="match status" value="1"/>
</dbReference>
<organism evidence="4 5">
    <name type="scientific">Coprobacter fastidiosus</name>
    <dbReference type="NCBI Taxonomy" id="1099853"/>
    <lineage>
        <taxon>Bacteria</taxon>
        <taxon>Pseudomonadati</taxon>
        <taxon>Bacteroidota</taxon>
        <taxon>Bacteroidia</taxon>
        <taxon>Bacteroidales</taxon>
        <taxon>Barnesiellaceae</taxon>
        <taxon>Coprobacter</taxon>
    </lineage>
</organism>
<dbReference type="AlphaFoldDB" id="A0A354LZL2"/>
<dbReference type="Pfam" id="PF02563">
    <property type="entry name" value="Poly_export"/>
    <property type="match status" value="1"/>
</dbReference>
<keyword evidence="4" id="KW-0762">Sugar transport</keyword>
<feature type="domain" description="Polysaccharide export protein N-terminal" evidence="3">
    <location>
        <begin position="46"/>
        <end position="142"/>
    </location>
</feature>
<keyword evidence="2" id="KW-1133">Transmembrane helix</keyword>
<dbReference type="InterPro" id="IPR049712">
    <property type="entry name" value="Poly_export"/>
</dbReference>
<dbReference type="Gene3D" id="3.10.560.10">
    <property type="entry name" value="Outer membrane lipoprotein wza domain like"/>
    <property type="match status" value="1"/>
</dbReference>